<gene>
    <name evidence="1" type="ORF">FocTR4_00007210</name>
</gene>
<proteinExistence type="predicted"/>
<dbReference type="AlphaFoldDB" id="A0A5C6TLA1"/>
<dbReference type="EMBL" id="VMNF01000003">
    <property type="protein sequence ID" value="TXC11910.1"/>
    <property type="molecule type" value="Genomic_DNA"/>
</dbReference>
<accession>A0A5C6TLA1</accession>
<sequence>MVYMTNFLSLLSRFWRQMRRLQFQQCKISWEPRCERYPIVRSIPGQTNW</sequence>
<evidence type="ECO:0000313" key="1">
    <source>
        <dbReference type="EMBL" id="TXC11910.1"/>
    </source>
</evidence>
<comment type="caution">
    <text evidence="1">The sequence shown here is derived from an EMBL/GenBank/DDBJ whole genome shotgun (WGS) entry which is preliminary data.</text>
</comment>
<dbReference type="Proteomes" id="UP000321331">
    <property type="component" value="Unassembled WGS sequence"/>
</dbReference>
<name>A0A5C6TLA1_FUSOC</name>
<reference evidence="1 2" key="1">
    <citation type="submission" date="2019-07" db="EMBL/GenBank/DDBJ databases">
        <title>The First High-Quality Draft Genome Sequence of the Causal Agent of the Current Panama Disease Epidemic.</title>
        <authorList>
            <person name="Warmington R.J."/>
            <person name="Kay W."/>
            <person name="Jeffries A."/>
            <person name="Bebber D."/>
            <person name="Moore K."/>
            <person name="Studholme D.J."/>
        </authorList>
    </citation>
    <scope>NUCLEOTIDE SEQUENCE [LARGE SCALE GENOMIC DNA]</scope>
    <source>
        <strain evidence="1 2">TR4</strain>
    </source>
</reference>
<protein>
    <submittedName>
        <fullName evidence="1">Uncharacterized protein</fullName>
    </submittedName>
</protein>
<organism evidence="1 2">
    <name type="scientific">Fusarium oxysporum f. sp. cubense</name>
    <dbReference type="NCBI Taxonomy" id="61366"/>
    <lineage>
        <taxon>Eukaryota</taxon>
        <taxon>Fungi</taxon>
        <taxon>Dikarya</taxon>
        <taxon>Ascomycota</taxon>
        <taxon>Pezizomycotina</taxon>
        <taxon>Sordariomycetes</taxon>
        <taxon>Hypocreomycetidae</taxon>
        <taxon>Hypocreales</taxon>
        <taxon>Nectriaceae</taxon>
        <taxon>Fusarium</taxon>
        <taxon>Fusarium oxysporum species complex</taxon>
    </lineage>
</organism>
<evidence type="ECO:0000313" key="2">
    <source>
        <dbReference type="Proteomes" id="UP000321331"/>
    </source>
</evidence>